<proteinExistence type="predicted"/>
<dbReference type="Proteomes" id="UP000538507">
    <property type="component" value="Unassembled WGS sequence"/>
</dbReference>
<dbReference type="RefSeq" id="WP_183606226.1">
    <property type="nucleotide sequence ID" value="NZ_JACHAZ010000002.1"/>
</dbReference>
<evidence type="ECO:0000313" key="2">
    <source>
        <dbReference type="EMBL" id="MBB4289093.1"/>
    </source>
</evidence>
<feature type="region of interest" description="Disordered" evidence="1">
    <location>
        <begin position="1"/>
        <end position="57"/>
    </location>
</feature>
<organism evidence="2 3">
    <name type="scientific">Rhizobium leguminosarum</name>
    <dbReference type="NCBI Taxonomy" id="384"/>
    <lineage>
        <taxon>Bacteria</taxon>
        <taxon>Pseudomonadati</taxon>
        <taxon>Pseudomonadota</taxon>
        <taxon>Alphaproteobacteria</taxon>
        <taxon>Hyphomicrobiales</taxon>
        <taxon>Rhizobiaceae</taxon>
        <taxon>Rhizobium/Agrobacterium group</taxon>
        <taxon>Rhizobium</taxon>
    </lineage>
</organism>
<sequence>MIRFVKKSDKQPAAENAADNRFQTIREAAADEHKKAANDSTRRAAPPRAAEDDDQFI</sequence>
<reference evidence="2 3" key="1">
    <citation type="submission" date="2020-08" db="EMBL/GenBank/DDBJ databases">
        <title>Genomic Encyclopedia of Type Strains, Phase IV (KMG-V): Genome sequencing to study the core and pangenomes of soil and plant-associated prokaryotes.</title>
        <authorList>
            <person name="Whitman W."/>
        </authorList>
    </citation>
    <scope>NUCLEOTIDE SEQUENCE [LARGE SCALE GENOMIC DNA]</scope>
    <source>
        <strain evidence="2 3">SEMIA 415</strain>
    </source>
</reference>
<accession>A0AAE2SVR6</accession>
<feature type="compositionally biased region" description="Basic and acidic residues" evidence="1">
    <location>
        <begin position="28"/>
        <end position="42"/>
    </location>
</feature>
<evidence type="ECO:0000313" key="3">
    <source>
        <dbReference type="Proteomes" id="UP000538507"/>
    </source>
</evidence>
<comment type="caution">
    <text evidence="2">The sequence shown here is derived from an EMBL/GenBank/DDBJ whole genome shotgun (WGS) entry which is preliminary data.</text>
</comment>
<name>A0AAE2SVR6_RHILE</name>
<evidence type="ECO:0000256" key="1">
    <source>
        <dbReference type="SAM" id="MobiDB-lite"/>
    </source>
</evidence>
<dbReference type="EMBL" id="JACIGO010000001">
    <property type="protein sequence ID" value="MBB4289093.1"/>
    <property type="molecule type" value="Genomic_DNA"/>
</dbReference>
<feature type="compositionally biased region" description="Basic and acidic residues" evidence="1">
    <location>
        <begin position="1"/>
        <end position="12"/>
    </location>
</feature>
<gene>
    <name evidence="2" type="ORF">GGE16_001109</name>
</gene>
<protein>
    <submittedName>
        <fullName evidence="2">Uncharacterized protein</fullName>
    </submittedName>
</protein>
<dbReference type="AlphaFoldDB" id="A0AAE2SVR6"/>